<keyword evidence="3" id="KW-1185">Reference proteome</keyword>
<evidence type="ECO:0000256" key="1">
    <source>
        <dbReference type="SAM" id="Phobius"/>
    </source>
</evidence>
<dbReference type="Proteomes" id="UP000677244">
    <property type="component" value="Unassembled WGS sequence"/>
</dbReference>
<evidence type="ECO:0008006" key="4">
    <source>
        <dbReference type="Google" id="ProtNLM"/>
    </source>
</evidence>
<name>A0ABS3YQU3_9BACT</name>
<evidence type="ECO:0000313" key="2">
    <source>
        <dbReference type="EMBL" id="MBO9200272.1"/>
    </source>
</evidence>
<dbReference type="EMBL" id="JAGHKO010000001">
    <property type="protein sequence ID" value="MBO9200272.1"/>
    <property type="molecule type" value="Genomic_DNA"/>
</dbReference>
<protein>
    <recommendedName>
        <fullName evidence="4">DUF4190 domain-containing protein</fullName>
    </recommendedName>
</protein>
<gene>
    <name evidence="2" type="ORF">J7I42_08385</name>
</gene>
<comment type="caution">
    <text evidence="2">The sequence shown here is derived from an EMBL/GenBank/DDBJ whole genome shotgun (WGS) entry which is preliminary data.</text>
</comment>
<sequence>MFGYFSLILSVVITLIMLVPFGFAALYAFLSLKQLIIAEKEKSKLKMNNGAIALAVSLTGMILIIFLWLYIMARM</sequence>
<organism evidence="2 3">
    <name type="scientific">Niastella soli</name>
    <dbReference type="NCBI Taxonomy" id="2821487"/>
    <lineage>
        <taxon>Bacteria</taxon>
        <taxon>Pseudomonadati</taxon>
        <taxon>Bacteroidota</taxon>
        <taxon>Chitinophagia</taxon>
        <taxon>Chitinophagales</taxon>
        <taxon>Chitinophagaceae</taxon>
        <taxon>Niastella</taxon>
    </lineage>
</organism>
<dbReference type="RefSeq" id="WP_209138325.1">
    <property type="nucleotide sequence ID" value="NZ_JAGHKO010000001.1"/>
</dbReference>
<keyword evidence="1" id="KW-0812">Transmembrane</keyword>
<feature type="transmembrane region" description="Helical" evidence="1">
    <location>
        <begin position="51"/>
        <end position="71"/>
    </location>
</feature>
<keyword evidence="1" id="KW-0472">Membrane</keyword>
<accession>A0ABS3YQU3</accession>
<keyword evidence="1" id="KW-1133">Transmembrane helix</keyword>
<evidence type="ECO:0000313" key="3">
    <source>
        <dbReference type="Proteomes" id="UP000677244"/>
    </source>
</evidence>
<feature type="transmembrane region" description="Helical" evidence="1">
    <location>
        <begin position="6"/>
        <end position="30"/>
    </location>
</feature>
<reference evidence="2 3" key="1">
    <citation type="submission" date="2021-03" db="EMBL/GenBank/DDBJ databases">
        <title>Assistant Professor.</title>
        <authorList>
            <person name="Huq M.A."/>
        </authorList>
    </citation>
    <scope>NUCLEOTIDE SEQUENCE [LARGE SCALE GENOMIC DNA]</scope>
    <source>
        <strain evidence="2 3">MAH-29</strain>
    </source>
</reference>
<proteinExistence type="predicted"/>